<keyword evidence="3" id="KW-0677">Repeat</keyword>
<evidence type="ECO:0000256" key="2">
    <source>
        <dbReference type="ARBA" id="ARBA00022664"/>
    </source>
</evidence>
<keyword evidence="5" id="KW-0508">mRNA splicing</keyword>
<keyword evidence="4" id="KW-0694">RNA-binding</keyword>
<dbReference type="AlphaFoldDB" id="A0A4S2K8F5"/>
<reference evidence="8 9" key="1">
    <citation type="journal article" date="2019" name="Philos. Trans. R. Soc. Lond., B, Biol. Sci.">
        <title>Ant behaviour and brain gene expression of defending hosts depend on the ecological success of the intruding social parasite.</title>
        <authorList>
            <person name="Kaur R."/>
            <person name="Stoldt M."/>
            <person name="Jongepier E."/>
            <person name="Feldmeyer B."/>
            <person name="Menzel F."/>
            <person name="Bornberg-Bauer E."/>
            <person name="Foitzik S."/>
        </authorList>
    </citation>
    <scope>NUCLEOTIDE SEQUENCE [LARGE SCALE GENOMIC DNA]</scope>
    <source>
        <tissue evidence="8">Whole body</tissue>
    </source>
</reference>
<dbReference type="GO" id="GO:0006397">
    <property type="term" value="P:mRNA processing"/>
    <property type="evidence" value="ECO:0007669"/>
    <property type="project" value="UniProtKB-KW"/>
</dbReference>
<dbReference type="STRING" id="300112.A0A4S2K8F5"/>
<dbReference type="InterPro" id="IPR036397">
    <property type="entry name" value="RNaseH_sf"/>
</dbReference>
<evidence type="ECO:0000313" key="8">
    <source>
        <dbReference type="EMBL" id="TGZ45681.1"/>
    </source>
</evidence>
<dbReference type="InterPro" id="IPR000504">
    <property type="entry name" value="RRM_dom"/>
</dbReference>
<dbReference type="PANTHER" id="PTHR13976">
    <property type="entry name" value="HETEROGENEOUS NUCLEAR RIBONUCLEOPROTEIN-RELATED"/>
    <property type="match status" value="1"/>
</dbReference>
<dbReference type="InterPro" id="IPR035979">
    <property type="entry name" value="RBD_domain_sf"/>
</dbReference>
<accession>A0A4S2K8F5</accession>
<dbReference type="CDD" id="cd12741">
    <property type="entry name" value="RRM2_Fusilli"/>
    <property type="match status" value="1"/>
</dbReference>
<evidence type="ECO:0000259" key="7">
    <source>
        <dbReference type="SMART" id="SM00360"/>
    </source>
</evidence>
<dbReference type="Gene3D" id="3.30.70.330">
    <property type="match status" value="3"/>
</dbReference>
<organism evidence="8 9">
    <name type="scientific">Temnothorax longispinosus</name>
    <dbReference type="NCBI Taxonomy" id="300112"/>
    <lineage>
        <taxon>Eukaryota</taxon>
        <taxon>Metazoa</taxon>
        <taxon>Ecdysozoa</taxon>
        <taxon>Arthropoda</taxon>
        <taxon>Hexapoda</taxon>
        <taxon>Insecta</taxon>
        <taxon>Pterygota</taxon>
        <taxon>Neoptera</taxon>
        <taxon>Endopterygota</taxon>
        <taxon>Hymenoptera</taxon>
        <taxon>Apocrita</taxon>
        <taxon>Aculeata</taxon>
        <taxon>Formicoidea</taxon>
        <taxon>Formicidae</taxon>
        <taxon>Myrmicinae</taxon>
        <taxon>Temnothorax</taxon>
    </lineage>
</organism>
<feature type="region of interest" description="Disordered" evidence="6">
    <location>
        <begin position="621"/>
        <end position="652"/>
    </location>
</feature>
<comment type="caution">
    <text evidence="8">The sequence shown here is derived from an EMBL/GenBank/DDBJ whole genome shotgun (WGS) entry which is preliminary data.</text>
</comment>
<dbReference type="GO" id="GO:0003723">
    <property type="term" value="F:RNA binding"/>
    <property type="evidence" value="ECO:0007669"/>
    <property type="project" value="UniProtKB-KW"/>
</dbReference>
<proteinExistence type="inferred from homology"/>
<dbReference type="Proteomes" id="UP000310200">
    <property type="component" value="Unassembled WGS sequence"/>
</dbReference>
<dbReference type="SMART" id="SM00360">
    <property type="entry name" value="RRM"/>
    <property type="match status" value="3"/>
</dbReference>
<keyword evidence="9" id="KW-1185">Reference proteome</keyword>
<dbReference type="InterPro" id="IPR034980">
    <property type="entry name" value="Fusilli_RRM2"/>
</dbReference>
<dbReference type="Gene3D" id="3.30.420.10">
    <property type="entry name" value="Ribonuclease H-like superfamily/Ribonuclease H"/>
    <property type="match status" value="1"/>
</dbReference>
<dbReference type="GO" id="GO:0008380">
    <property type="term" value="P:RNA splicing"/>
    <property type="evidence" value="ECO:0007669"/>
    <property type="project" value="UniProtKB-KW"/>
</dbReference>
<feature type="compositionally biased region" description="Polar residues" evidence="6">
    <location>
        <begin position="623"/>
        <end position="635"/>
    </location>
</feature>
<feature type="domain" description="RRM" evidence="7">
    <location>
        <begin position="517"/>
        <end position="596"/>
    </location>
</feature>
<dbReference type="InterPro" id="IPR050666">
    <property type="entry name" value="ESRP"/>
</dbReference>
<comment type="similarity">
    <text evidence="1">Belongs to the ESRP family.</text>
</comment>
<protein>
    <submittedName>
        <fullName evidence="8">RNA-binding protein fusilli</fullName>
    </submittedName>
</protein>
<dbReference type="FunFam" id="3.30.70.330:FF:000041">
    <property type="entry name" value="Epithelial splicing regulatory protein 1"/>
    <property type="match status" value="1"/>
</dbReference>
<dbReference type="SUPFAM" id="SSF54928">
    <property type="entry name" value="RNA-binding domain, RBD"/>
    <property type="match status" value="3"/>
</dbReference>
<evidence type="ECO:0000256" key="3">
    <source>
        <dbReference type="ARBA" id="ARBA00022737"/>
    </source>
</evidence>
<feature type="domain" description="RRM" evidence="7">
    <location>
        <begin position="268"/>
        <end position="340"/>
    </location>
</feature>
<keyword evidence="2" id="KW-0507">mRNA processing</keyword>
<gene>
    <name evidence="8" type="ORF">DBV15_07898</name>
</gene>
<dbReference type="InterPro" id="IPR012677">
    <property type="entry name" value="Nucleotide-bd_a/b_plait_sf"/>
</dbReference>
<sequence>MTGTRTGGTGNGGAGGSGGSGGAGESSQNILVTLYVATAGLQGNALGSDEEEITLLVYVLIDELQNKVLGRQQYIVRPMVMEESCTPGTGSENPAIAGSSGIISEAALAHAPALTERNLREYGIPLQQAIEKFETWWSSVPGVTSGVKPRFVVDGQAPMRQCLHPEACNKDIELPEHYNYFHDLRKDFVECYSSHGELSTLGVQEMLQYFGLPPDTDNDFHVKEIQDMVSVVQRMIKDGHVFKNPEVVNIVLEPGICSKDEEVDNDCVVRARGLPWQSSDQDIAKFFRGLNVAKGGVALCLSPMGRRNGEALVRFINKEHRDMALKRHKHHMGARYIEVYKASGEDFVGVAGGTSGEAHAFLSRGAQVIVRMRGLPYDCVAKQVLEFFQSGQKPCQVLDGEDGVLFVKKPDGRATGDAFVLFAKEEDAVKALSKHRDCIGSRYIELFRSTTAEVQQVDLNVNLKTIRNVHFYLNSDFVQVLNRATDPKQVILPPPPIAQLPPLLPQHIITSGTRKDCVRLRGLPYEALVEHILEFMGEHSKNIVYQGVHMVYNAQGQPSGEAFIQMDSEASAYACATQRHHRYMIYGKKQRYIEVFQCSGDDMNLVLTGAVTPPSTKALLSPGTLTTQSPATFTHPSAPAPVPVPVPTAQPPPPPPPLWDIHALVQAQAAQAVQAQAQAQAQAAQAQAIRNQDLWLMALASNPSPTSTTHSPTSAVAAAAAAAAATSKSLALTSSNPVVHSAQIPYAVGPSAAAAAAVAAALHAPQTNPAAAAAAAAAATPFLFFNVPHHPRYPFLRAPAPHGLLAPIMPTAQTLNPAALMGGTMLPPPTVAIFPPAAAMLPRGPPQFATPYPPPIFYWPYPSPPVSPTNYYTPASVGGIAQIPQQAALLAPAECLQLAPGATTLPTSTATGPDARIEAYLPRVELDKRMAALPPPQTECNPFVEVFMV</sequence>
<dbReference type="EMBL" id="QBLH01003084">
    <property type="protein sequence ID" value="TGZ45681.1"/>
    <property type="molecule type" value="Genomic_DNA"/>
</dbReference>
<evidence type="ECO:0000256" key="1">
    <source>
        <dbReference type="ARBA" id="ARBA00008866"/>
    </source>
</evidence>
<feature type="compositionally biased region" description="Pro residues" evidence="6">
    <location>
        <begin position="638"/>
        <end position="652"/>
    </location>
</feature>
<dbReference type="CDD" id="cd12743">
    <property type="entry name" value="RRM3_Fusilli"/>
    <property type="match status" value="1"/>
</dbReference>
<evidence type="ECO:0000256" key="6">
    <source>
        <dbReference type="SAM" id="MobiDB-lite"/>
    </source>
</evidence>
<evidence type="ECO:0000313" key="9">
    <source>
        <dbReference type="Proteomes" id="UP000310200"/>
    </source>
</evidence>
<evidence type="ECO:0000256" key="4">
    <source>
        <dbReference type="ARBA" id="ARBA00022884"/>
    </source>
</evidence>
<name>A0A4S2K8F5_9HYME</name>
<evidence type="ECO:0000256" key="5">
    <source>
        <dbReference type="ARBA" id="ARBA00023187"/>
    </source>
</evidence>
<feature type="region of interest" description="Disordered" evidence="6">
    <location>
        <begin position="1"/>
        <end position="22"/>
    </location>
</feature>
<feature type="domain" description="RRM" evidence="7">
    <location>
        <begin position="369"/>
        <end position="447"/>
    </location>
</feature>